<reference evidence="5" key="1">
    <citation type="submission" date="2025-08" db="UniProtKB">
        <authorList>
            <consortium name="RefSeq"/>
        </authorList>
    </citation>
    <scope>IDENTIFICATION</scope>
    <source>
        <tissue evidence="5">Whole body</tissue>
    </source>
</reference>
<dbReference type="Gene3D" id="3.10.200.10">
    <property type="entry name" value="Alpha carbonic anhydrase"/>
    <property type="match status" value="1"/>
</dbReference>
<dbReference type="GO" id="GO:0004089">
    <property type="term" value="F:carbonate dehydratase activity"/>
    <property type="evidence" value="ECO:0007669"/>
    <property type="project" value="InterPro"/>
</dbReference>
<feature type="domain" description="Alpha-carbonic anhydrase" evidence="3">
    <location>
        <begin position="29"/>
        <end position="181"/>
    </location>
</feature>
<dbReference type="CDD" id="cd00326">
    <property type="entry name" value="alpha_CA"/>
    <property type="match status" value="1"/>
</dbReference>
<dbReference type="RefSeq" id="XP_026670749.1">
    <property type="nucleotide sequence ID" value="XM_026814948.1"/>
</dbReference>
<evidence type="ECO:0000313" key="4">
    <source>
        <dbReference type="Proteomes" id="UP000694925"/>
    </source>
</evidence>
<keyword evidence="2" id="KW-0732">Signal</keyword>
<dbReference type="InterPro" id="IPR001148">
    <property type="entry name" value="CA_dom"/>
</dbReference>
<keyword evidence="4" id="KW-1185">Reference proteome</keyword>
<proteinExistence type="inferred from homology"/>
<evidence type="ECO:0000313" key="5">
    <source>
        <dbReference type="RefSeq" id="XP_026670749.1"/>
    </source>
</evidence>
<dbReference type="GO" id="GO:0005737">
    <property type="term" value="C:cytoplasm"/>
    <property type="evidence" value="ECO:0007669"/>
    <property type="project" value="TreeGrafter"/>
</dbReference>
<dbReference type="InterPro" id="IPR036398">
    <property type="entry name" value="CA_dom_sf"/>
</dbReference>
<name>A0AAJ7WC48_9HYME</name>
<dbReference type="GO" id="GO:0008270">
    <property type="term" value="F:zinc ion binding"/>
    <property type="evidence" value="ECO:0007669"/>
    <property type="project" value="InterPro"/>
</dbReference>
<comment type="similarity">
    <text evidence="1">Belongs to the alpha-carbonic anhydrase family.</text>
</comment>
<dbReference type="PANTHER" id="PTHR18952">
    <property type="entry name" value="CARBONIC ANHYDRASE"/>
    <property type="match status" value="1"/>
</dbReference>
<dbReference type="InterPro" id="IPR023561">
    <property type="entry name" value="Carbonic_anhydrase_a-class"/>
</dbReference>
<feature type="chain" id="PRO_5042565131" evidence="2">
    <location>
        <begin position="25"/>
        <end position="181"/>
    </location>
</feature>
<dbReference type="Proteomes" id="UP000694925">
    <property type="component" value="Unplaced"/>
</dbReference>
<gene>
    <name evidence="5" type="primary">LOC108626594</name>
</gene>
<evidence type="ECO:0000259" key="3">
    <source>
        <dbReference type="PROSITE" id="PS51144"/>
    </source>
</evidence>
<dbReference type="Pfam" id="PF00194">
    <property type="entry name" value="Carb_anhydrase"/>
    <property type="match status" value="1"/>
</dbReference>
<organism evidence="4 5">
    <name type="scientific">Ceratina calcarata</name>
    <dbReference type="NCBI Taxonomy" id="156304"/>
    <lineage>
        <taxon>Eukaryota</taxon>
        <taxon>Metazoa</taxon>
        <taxon>Ecdysozoa</taxon>
        <taxon>Arthropoda</taxon>
        <taxon>Hexapoda</taxon>
        <taxon>Insecta</taxon>
        <taxon>Pterygota</taxon>
        <taxon>Neoptera</taxon>
        <taxon>Endopterygota</taxon>
        <taxon>Hymenoptera</taxon>
        <taxon>Apocrita</taxon>
        <taxon>Aculeata</taxon>
        <taxon>Apoidea</taxon>
        <taxon>Anthophila</taxon>
        <taxon>Apidae</taxon>
        <taxon>Ceratina</taxon>
        <taxon>Zadontomerus</taxon>
    </lineage>
</organism>
<dbReference type="KEGG" id="ccal:108626594"/>
<dbReference type="PROSITE" id="PS51144">
    <property type="entry name" value="ALPHA_CA_2"/>
    <property type="match status" value="1"/>
</dbReference>
<evidence type="ECO:0000256" key="2">
    <source>
        <dbReference type="SAM" id="SignalP"/>
    </source>
</evidence>
<dbReference type="GeneID" id="108626594"/>
<dbReference type="SMART" id="SM01057">
    <property type="entry name" value="Carb_anhydrase"/>
    <property type="match status" value="1"/>
</dbReference>
<sequence length="181" mass="20518">MSSTGMTHLTILLKNLSFYNALHALCILVEVLENKEENVKLIQTLSDTDGTLEGPIDLDINNMKVMELDPLEWTDISTPPRKLKITNTGYTVILSAKWQQDIRPYISGGPFTVNYVFSQVHFHWGENEMTGSEHTIDGGNMPMEVHVVLFRDEYESLELALRRPNGVSVIVYFCKVSNQNT</sequence>
<evidence type="ECO:0000256" key="1">
    <source>
        <dbReference type="ARBA" id="ARBA00010718"/>
    </source>
</evidence>
<protein>
    <submittedName>
        <fullName evidence="5">Carbonic anhydrase 3-like</fullName>
    </submittedName>
</protein>
<dbReference type="AlphaFoldDB" id="A0AAJ7WC48"/>
<dbReference type="PANTHER" id="PTHR18952:SF233">
    <property type="entry name" value="CARBONIC ANHYDRASE 14"/>
    <property type="match status" value="1"/>
</dbReference>
<dbReference type="SUPFAM" id="SSF51069">
    <property type="entry name" value="Carbonic anhydrase"/>
    <property type="match status" value="1"/>
</dbReference>
<feature type="signal peptide" evidence="2">
    <location>
        <begin position="1"/>
        <end position="24"/>
    </location>
</feature>
<accession>A0AAJ7WC48</accession>